<reference evidence="1 2" key="1">
    <citation type="submission" date="2016-11" db="EMBL/GenBank/DDBJ databases">
        <title>Interaction between Lactobacillus species and yeast in water kefir.</title>
        <authorList>
            <person name="Behr J."/>
            <person name="Xu D."/>
            <person name="Vogel R.F."/>
        </authorList>
    </citation>
    <scope>NUCLEOTIDE SEQUENCE [LARGE SCALE GENOMIC DNA]</scope>
    <source>
        <strain evidence="1 2">TMW 1.1827</strain>
    </source>
</reference>
<protein>
    <submittedName>
        <fullName evidence="1">DUF4867 domain-containing protein</fullName>
    </submittedName>
</protein>
<dbReference type="KEGG" id="lng:BSQ50_09190"/>
<dbReference type="RefSeq" id="WP_148126958.1">
    <property type="nucleotide sequence ID" value="NZ_CP018180.1"/>
</dbReference>
<dbReference type="InterPro" id="IPR032358">
    <property type="entry name" value="DUF4867"/>
</dbReference>
<dbReference type="Pfam" id="PF16161">
    <property type="entry name" value="DUF4867"/>
    <property type="match status" value="1"/>
</dbReference>
<name>A0A3S6QWX4_9LACO</name>
<keyword evidence="2" id="KW-1185">Reference proteome</keyword>
<sequence>MTDANTLNKLQQKNSEYHIEQINQANFKVYGNVLSNYDLTEVKNFFAENVSYGENGNSYNPSNQELERISVIQKIGNDIFAGMNFSAGECTGQAQSFSAVEYHQGSEVNIMLTDVVMVLGKRSQIQNSLFNAATKAKIFFIPAGTIIEMYSDTLHYSPIKVESSGFKAVVMVLQGTNQPLPVGFKSTNPWIVKKNKFQAAHATRKDKLAAGSVEGVSGKLIKLEHI</sequence>
<evidence type="ECO:0000313" key="2">
    <source>
        <dbReference type="Proteomes" id="UP000324497"/>
    </source>
</evidence>
<organism evidence="1 2">
    <name type="scientific">Liquorilactobacillus nagelii</name>
    <dbReference type="NCBI Taxonomy" id="82688"/>
    <lineage>
        <taxon>Bacteria</taxon>
        <taxon>Bacillati</taxon>
        <taxon>Bacillota</taxon>
        <taxon>Bacilli</taxon>
        <taxon>Lactobacillales</taxon>
        <taxon>Lactobacillaceae</taxon>
        <taxon>Liquorilactobacillus</taxon>
    </lineage>
</organism>
<gene>
    <name evidence="1" type="ORF">BSQ50_09190</name>
</gene>
<dbReference type="AlphaFoldDB" id="A0A3S6QWX4"/>
<proteinExistence type="predicted"/>
<dbReference type="Proteomes" id="UP000324497">
    <property type="component" value="Chromosome"/>
</dbReference>
<dbReference type="EMBL" id="CP018180">
    <property type="protein sequence ID" value="AUJ32691.1"/>
    <property type="molecule type" value="Genomic_DNA"/>
</dbReference>
<evidence type="ECO:0000313" key="1">
    <source>
        <dbReference type="EMBL" id="AUJ32691.1"/>
    </source>
</evidence>
<accession>A0A3S6QWX4</accession>